<evidence type="ECO:0000256" key="3">
    <source>
        <dbReference type="HAMAP-Rule" id="MF_03054"/>
    </source>
</evidence>
<reference evidence="5" key="1">
    <citation type="journal article" date="2015" name="PLoS Genet.">
        <title>The dynamic genome and transcriptome of the human fungal pathogen Blastomyces and close relative Emmonsia.</title>
        <authorList>
            <person name="Munoz J.F."/>
            <person name="Gauthier G.M."/>
            <person name="Desjardins C.A."/>
            <person name="Gallo J.E."/>
            <person name="Holder J."/>
            <person name="Sullivan T.D."/>
            <person name="Marty A.J."/>
            <person name="Carmen J.C."/>
            <person name="Chen Z."/>
            <person name="Ding L."/>
            <person name="Gujja S."/>
            <person name="Magrini V."/>
            <person name="Misas E."/>
            <person name="Mitreva M."/>
            <person name="Priest M."/>
            <person name="Saif S."/>
            <person name="Whiston E.A."/>
            <person name="Young S."/>
            <person name="Zeng Q."/>
            <person name="Goldman W.E."/>
            <person name="Mardis E.R."/>
            <person name="Taylor J.W."/>
            <person name="McEwen J.G."/>
            <person name="Clay O.K."/>
            <person name="Klein B.S."/>
            <person name="Cuomo C.A."/>
        </authorList>
    </citation>
    <scope>NUCLEOTIDE SEQUENCE [LARGE SCALE GENOMIC DNA]</scope>
    <source>
        <strain evidence="5">UAMH 3008</strain>
    </source>
</reference>
<dbReference type="PANTHER" id="PTHR20882:SF14">
    <property type="entry name" value="CYTOPLASMIC TRNA 2-THIOLATION PROTEIN 2"/>
    <property type="match status" value="1"/>
</dbReference>
<dbReference type="OrthoDB" id="25129at2759"/>
<dbReference type="Proteomes" id="UP000034164">
    <property type="component" value="Unassembled WGS sequence"/>
</dbReference>
<dbReference type="FunFam" id="3.40.50.620:FF:000143">
    <property type="entry name" value="Cytoplasmic tRNA 2-thiolation protein 2"/>
    <property type="match status" value="1"/>
</dbReference>
<name>A0A0G2HZU1_9EURO</name>
<comment type="subcellular location">
    <subcellularLocation>
        <location evidence="3">Cytoplasm</location>
    </subcellularLocation>
</comment>
<dbReference type="AlphaFoldDB" id="A0A0G2HZU1"/>
<keyword evidence="2 3" id="KW-0819">tRNA processing</keyword>
<dbReference type="EMBL" id="LCZI01000940">
    <property type="protein sequence ID" value="KKZ63643.1"/>
    <property type="molecule type" value="Genomic_DNA"/>
</dbReference>
<dbReference type="GO" id="GO:0032447">
    <property type="term" value="P:protein urmylation"/>
    <property type="evidence" value="ECO:0007669"/>
    <property type="project" value="UniProtKB-UniRule"/>
</dbReference>
<dbReference type="HAMAP" id="MF_03054">
    <property type="entry name" value="CTU2"/>
    <property type="match status" value="1"/>
</dbReference>
<proteinExistence type="inferred from homology"/>
<comment type="function">
    <text evidence="3">Plays a central role in 2-thiolation of mcm(5)S(2)U at tRNA wobble positions of tRNA(Lys), tRNA(Glu) and tRNA(Gln). May act by forming a heterodimer with NCS6 that ligates sulfur from thiocarboxylated URM1 onto the uridine of tRNAs at wobble position. Prior mcm(5) tRNA modification by the elongator complex is required for 2-thiolation. May also be involved in protein urmylation.</text>
</comment>
<dbReference type="PANTHER" id="PTHR20882">
    <property type="entry name" value="CYTOPLASMIC TRNA 2-THIOLATION PROTEIN 2"/>
    <property type="match status" value="1"/>
</dbReference>
<keyword evidence="1 3" id="KW-0963">Cytoplasm</keyword>
<evidence type="ECO:0000313" key="4">
    <source>
        <dbReference type="EMBL" id="KKZ63643.1"/>
    </source>
</evidence>
<dbReference type="GO" id="GO:0000049">
    <property type="term" value="F:tRNA binding"/>
    <property type="evidence" value="ECO:0007669"/>
    <property type="project" value="InterPro"/>
</dbReference>
<dbReference type="SUPFAM" id="SSF52402">
    <property type="entry name" value="Adenine nucleotide alpha hydrolases-like"/>
    <property type="match status" value="1"/>
</dbReference>
<accession>A0A0G2HZU1</accession>
<dbReference type="InterPro" id="IPR019407">
    <property type="entry name" value="CTU2"/>
</dbReference>
<dbReference type="GO" id="GO:0005829">
    <property type="term" value="C:cytosol"/>
    <property type="evidence" value="ECO:0007669"/>
    <property type="project" value="TreeGrafter"/>
</dbReference>
<evidence type="ECO:0000256" key="1">
    <source>
        <dbReference type="ARBA" id="ARBA00022490"/>
    </source>
</evidence>
<evidence type="ECO:0000256" key="2">
    <source>
        <dbReference type="ARBA" id="ARBA00022694"/>
    </source>
</evidence>
<dbReference type="VEuPathDB" id="FungiDB:EMCG_02084"/>
<organism evidence="4 5">
    <name type="scientific">[Emmonsia] crescens</name>
    <dbReference type="NCBI Taxonomy" id="73230"/>
    <lineage>
        <taxon>Eukaryota</taxon>
        <taxon>Fungi</taxon>
        <taxon>Dikarya</taxon>
        <taxon>Ascomycota</taxon>
        <taxon>Pezizomycotina</taxon>
        <taxon>Eurotiomycetes</taxon>
        <taxon>Eurotiomycetidae</taxon>
        <taxon>Onygenales</taxon>
        <taxon>Ajellomycetaceae</taxon>
        <taxon>Emergomyces</taxon>
    </lineage>
</organism>
<comment type="pathway">
    <text evidence="3">tRNA modification; 5-methoxycarbonylmethyl-2-thiouridine-tRNA biosynthesis.</text>
</comment>
<comment type="caution">
    <text evidence="4">The sequence shown here is derived from an EMBL/GenBank/DDBJ whole genome shotgun (WGS) entry which is preliminary data.</text>
</comment>
<dbReference type="InterPro" id="IPR014729">
    <property type="entry name" value="Rossmann-like_a/b/a_fold"/>
</dbReference>
<sequence length="381" mass="42504">MTGKCVTICMDCKVAPATETVRKRDLCQQCFILFIGSKVVKRMEKYRPRNAPKNRQRKLLLPLSYGVSSSTLLHILNLQLERQISNGSGRRAYDIHVLNVGVCEQLDSRRLDLFREAYPLHTYTQVPLHSIFQHDTAIKDVISEYVGPEFIDDPSKTDQERLDIFRLSLSTATSREDIDGILLTRLVVAIAKEQDCDGILWGDSDSRLASKALSNVAKGRGFSASWDVCDGMSPWGIQFNFPLRDLFKFELSTYVSLALPKALVVVDSERPSVDNLSNKNMSIENLLSHYVETQGEKYPGIMANIVRTIDKLQPRPADTGFKCVLCGMPVDNSGEDPAALGGSGGSQYVLRDRRERPMTGTLCYGCARSRLDLVPPTFAST</sequence>
<dbReference type="UniPathway" id="UPA00988"/>
<comment type="similarity">
    <text evidence="3">Belongs to the CTU2/NCS2 family.</text>
</comment>
<protein>
    <recommendedName>
        <fullName evidence="3">Cytoplasmic tRNA 2-thiolation protein 2</fullName>
    </recommendedName>
</protein>
<evidence type="ECO:0000313" key="5">
    <source>
        <dbReference type="Proteomes" id="UP000034164"/>
    </source>
</evidence>
<dbReference type="Pfam" id="PF10288">
    <property type="entry name" value="CTU2"/>
    <property type="match status" value="1"/>
</dbReference>
<dbReference type="GO" id="GO:0016783">
    <property type="term" value="F:sulfurtransferase activity"/>
    <property type="evidence" value="ECO:0007669"/>
    <property type="project" value="TreeGrafter"/>
</dbReference>
<gene>
    <name evidence="3" type="primary">NCS2</name>
    <name evidence="3" type="synonym">CTU2</name>
    <name evidence="4" type="ORF">EMCG_02084</name>
</gene>
<dbReference type="GO" id="GO:0002143">
    <property type="term" value="P:tRNA wobble position uridine thiolation"/>
    <property type="evidence" value="ECO:0007669"/>
    <property type="project" value="TreeGrafter"/>
</dbReference>
<dbReference type="Gene3D" id="3.40.50.620">
    <property type="entry name" value="HUPs"/>
    <property type="match status" value="1"/>
</dbReference>
<dbReference type="GO" id="GO:0016779">
    <property type="term" value="F:nucleotidyltransferase activity"/>
    <property type="evidence" value="ECO:0007669"/>
    <property type="project" value="UniProtKB-UniRule"/>
</dbReference>